<comment type="caution">
    <text evidence="2">The sequence shown here is derived from an EMBL/GenBank/DDBJ whole genome shotgun (WGS) entry which is preliminary data.</text>
</comment>
<feature type="region of interest" description="Disordered" evidence="1">
    <location>
        <begin position="154"/>
        <end position="247"/>
    </location>
</feature>
<gene>
    <name evidence="2" type="ORF">rosmuc_02862</name>
</gene>
<dbReference type="PATRIC" id="fig|1288298.3.peg.2881"/>
<dbReference type="EMBL" id="AONH01000016">
    <property type="protein sequence ID" value="KGM86573.1"/>
    <property type="molecule type" value="Genomic_DNA"/>
</dbReference>
<reference evidence="2 3" key="1">
    <citation type="submission" date="2013-01" db="EMBL/GenBank/DDBJ databases">
        <authorList>
            <person name="Fiebig A."/>
            <person name="Goeker M."/>
            <person name="Klenk H.-P.P."/>
        </authorList>
    </citation>
    <scope>NUCLEOTIDE SEQUENCE [LARGE SCALE GENOMIC DNA]</scope>
    <source>
        <strain evidence="2 3">DSM 17069</strain>
    </source>
</reference>
<dbReference type="AlphaFoldDB" id="A0A0A0HK85"/>
<evidence type="ECO:0000256" key="1">
    <source>
        <dbReference type="SAM" id="MobiDB-lite"/>
    </source>
</evidence>
<dbReference type="STRING" id="215743.ROSMUCSMR3_03416"/>
<sequence length="278" mass="30370">MTFAEQGKGVQVRVSRLVLVGAAMLLLAGCEEGAPSWLKPDRAGQSSAEGTTPARASVRLVERDVEAPDVFQVTDMGLWDGRPSLGGVWVAHPDVKEPERVIIRSTSGSKFVIGALFRRARDIPGPALQVSSDAAAALGMLAGAPVQLNVTALRREEAKESSPEPDTDPEEAATLAAPSEIEATALDPARWRRGGALTRPKLPQARRLRPKRSRRQHRPHHLRPHLLRRASRGSTSPLSRSGFSVSRKMRAIRRPRCDKPEWCPRCWSKTVKARPFGG</sequence>
<accession>A0A0A0HK85</accession>
<dbReference type="eggNOG" id="COG3087">
    <property type="taxonomic scope" value="Bacteria"/>
</dbReference>
<evidence type="ECO:0000313" key="3">
    <source>
        <dbReference type="Proteomes" id="UP000030021"/>
    </source>
</evidence>
<dbReference type="HOGENOM" id="CLU_1000712_0_0_5"/>
<name>A0A0A0HK85_9RHOB</name>
<evidence type="ECO:0000313" key="2">
    <source>
        <dbReference type="EMBL" id="KGM86573.1"/>
    </source>
</evidence>
<dbReference type="Proteomes" id="UP000030021">
    <property type="component" value="Unassembled WGS sequence"/>
</dbReference>
<feature type="compositionally biased region" description="Basic residues" evidence="1">
    <location>
        <begin position="204"/>
        <end position="231"/>
    </location>
</feature>
<protein>
    <submittedName>
        <fullName evidence="2">Uncharacterized protein</fullName>
    </submittedName>
</protein>
<proteinExistence type="predicted"/>
<feature type="compositionally biased region" description="Polar residues" evidence="1">
    <location>
        <begin position="233"/>
        <end position="244"/>
    </location>
</feature>
<organism evidence="2 3">
    <name type="scientific">Roseovarius mucosus DSM 17069</name>
    <dbReference type="NCBI Taxonomy" id="1288298"/>
    <lineage>
        <taxon>Bacteria</taxon>
        <taxon>Pseudomonadati</taxon>
        <taxon>Pseudomonadota</taxon>
        <taxon>Alphaproteobacteria</taxon>
        <taxon>Rhodobacterales</taxon>
        <taxon>Roseobacteraceae</taxon>
        <taxon>Roseovarius</taxon>
    </lineage>
</organism>